<dbReference type="AlphaFoldDB" id="A0A1M6AH22"/>
<dbReference type="Gene3D" id="3.30.70.140">
    <property type="entry name" value="Aspartate carbamoyltransferase regulatory subunit, N-terminal domain"/>
    <property type="match status" value="1"/>
</dbReference>
<dbReference type="STRING" id="1121476.SAMN02745751_00117"/>
<accession>A0A1M6AH22</accession>
<keyword evidence="2" id="KW-0862">Zinc</keyword>
<dbReference type="InterPro" id="IPR020542">
    <property type="entry name" value="Asp_carbamoyltrfase_reg_C"/>
</dbReference>
<dbReference type="GO" id="GO:0016740">
    <property type="term" value="F:transferase activity"/>
    <property type="evidence" value="ECO:0007669"/>
    <property type="project" value="UniProtKB-KW"/>
</dbReference>
<evidence type="ECO:0000256" key="2">
    <source>
        <dbReference type="ARBA" id="ARBA00022833"/>
    </source>
</evidence>
<dbReference type="InterPro" id="IPR002801">
    <property type="entry name" value="Asp_carbamoylTrfase_reg"/>
</dbReference>
<dbReference type="GO" id="GO:0006221">
    <property type="term" value="P:pyrimidine nucleotide biosynthetic process"/>
    <property type="evidence" value="ECO:0007669"/>
    <property type="project" value="UniProtKB-KW"/>
</dbReference>
<dbReference type="EMBL" id="FQZL01000004">
    <property type="protein sequence ID" value="SHI35722.1"/>
    <property type="molecule type" value="Genomic_DNA"/>
</dbReference>
<dbReference type="InterPro" id="IPR036793">
    <property type="entry name" value="Asp_carbatrfase_reg_N_sf"/>
</dbReference>
<keyword evidence="1" id="KW-0479">Metal-binding</keyword>
<dbReference type="Pfam" id="PF01948">
    <property type="entry name" value="PyrI"/>
    <property type="match status" value="1"/>
</dbReference>
<evidence type="ECO:0000256" key="1">
    <source>
        <dbReference type="ARBA" id="ARBA00022723"/>
    </source>
</evidence>
<dbReference type="PANTHER" id="PTHR35805:SF1">
    <property type="entry name" value="ASPARTATE CARBAMOYLTRANSFERASE REGULATORY CHAIN"/>
    <property type="match status" value="1"/>
</dbReference>
<dbReference type="Pfam" id="PF02748">
    <property type="entry name" value="PyrI_C"/>
    <property type="match status" value="1"/>
</dbReference>
<dbReference type="Proteomes" id="UP000184052">
    <property type="component" value="Unassembled WGS sequence"/>
</dbReference>
<evidence type="ECO:0000256" key="3">
    <source>
        <dbReference type="ARBA" id="ARBA00022975"/>
    </source>
</evidence>
<organism evidence="6 7">
    <name type="scientific">Dethiosulfatibacter aminovorans DSM 17477</name>
    <dbReference type="NCBI Taxonomy" id="1121476"/>
    <lineage>
        <taxon>Bacteria</taxon>
        <taxon>Bacillati</taxon>
        <taxon>Bacillota</taxon>
        <taxon>Tissierellia</taxon>
        <taxon>Dethiosulfatibacter</taxon>
    </lineage>
</organism>
<feature type="domain" description="Aspartate carbamoyltransferase regulatory subunit N-terminal" evidence="4">
    <location>
        <begin position="2"/>
        <end position="90"/>
    </location>
</feature>
<keyword evidence="3" id="KW-0665">Pyrimidine biosynthesis</keyword>
<reference evidence="6 7" key="1">
    <citation type="submission" date="2016-11" db="EMBL/GenBank/DDBJ databases">
        <authorList>
            <person name="Jaros S."/>
            <person name="Januszkiewicz K."/>
            <person name="Wedrychowicz H."/>
        </authorList>
    </citation>
    <scope>NUCLEOTIDE SEQUENCE [LARGE SCALE GENOMIC DNA]</scope>
    <source>
        <strain evidence="6 7">DSM 17477</strain>
    </source>
</reference>
<dbReference type="Gene3D" id="2.30.30.20">
    <property type="entry name" value="Aspartate carbamoyltransferase regulatory subunit, C-terminal domain"/>
    <property type="match status" value="1"/>
</dbReference>
<dbReference type="PANTHER" id="PTHR35805">
    <property type="entry name" value="ASPARTATE CARBAMOYLTRANSFERASE REGULATORY CHAIN"/>
    <property type="match status" value="1"/>
</dbReference>
<keyword evidence="7" id="KW-1185">Reference proteome</keyword>
<dbReference type="SUPFAM" id="SSF57825">
    <property type="entry name" value="Aspartate carbamoyltransferase, Regulatory-chain, C-terminal domain"/>
    <property type="match status" value="1"/>
</dbReference>
<sequence length="145" mass="16601">MLNIDSIQKGLVIDHIAAGKGMKIFKYLKLDEADFTVALIKNVCSKKMGRKDIIKIENEIDIDLDVLGFIDHNITINVIEGDKIVDKLNLELPEQVSHVVKCNNPRCITSIEQEIAHTFRLVDKEKKVYRCIYCDQAYDPNKQDI</sequence>
<feature type="domain" description="Aspartate carbamoyltransferase regulatory subunit C-terminal" evidence="5">
    <location>
        <begin position="96"/>
        <end position="139"/>
    </location>
</feature>
<dbReference type="RefSeq" id="WP_073045519.1">
    <property type="nucleotide sequence ID" value="NZ_FQZL01000004.1"/>
</dbReference>
<protein>
    <submittedName>
        <fullName evidence="6">Aspartate carbamoyltransferase regulatory subunit</fullName>
    </submittedName>
</protein>
<dbReference type="GO" id="GO:0046872">
    <property type="term" value="F:metal ion binding"/>
    <property type="evidence" value="ECO:0007669"/>
    <property type="project" value="UniProtKB-KW"/>
</dbReference>
<evidence type="ECO:0000259" key="5">
    <source>
        <dbReference type="Pfam" id="PF02748"/>
    </source>
</evidence>
<dbReference type="InterPro" id="IPR020545">
    <property type="entry name" value="Asp_carbamoyltransf_reg_N"/>
</dbReference>
<dbReference type="OrthoDB" id="5599321at2"/>
<keyword evidence="6" id="KW-0808">Transferase</keyword>
<dbReference type="SUPFAM" id="SSF54893">
    <property type="entry name" value="Aspartate carbamoyltransferase, Regulatory-chain, N-terminal domain"/>
    <property type="match status" value="1"/>
</dbReference>
<dbReference type="NCBIfam" id="NF002063">
    <property type="entry name" value="PRK00893.1-3"/>
    <property type="match status" value="1"/>
</dbReference>
<name>A0A1M6AH22_9FIRM</name>
<dbReference type="GO" id="GO:0009347">
    <property type="term" value="C:aspartate carbamoyltransferase complex"/>
    <property type="evidence" value="ECO:0007669"/>
    <property type="project" value="InterPro"/>
</dbReference>
<gene>
    <name evidence="6" type="ORF">SAMN02745751_00117</name>
</gene>
<dbReference type="GO" id="GO:0006207">
    <property type="term" value="P:'de novo' pyrimidine nucleobase biosynthetic process"/>
    <property type="evidence" value="ECO:0007669"/>
    <property type="project" value="InterPro"/>
</dbReference>
<proteinExistence type="predicted"/>
<evidence type="ECO:0000313" key="6">
    <source>
        <dbReference type="EMBL" id="SHI35722.1"/>
    </source>
</evidence>
<dbReference type="InterPro" id="IPR036792">
    <property type="entry name" value="Asp_carbatrfase_reg_C_sf"/>
</dbReference>
<evidence type="ECO:0000313" key="7">
    <source>
        <dbReference type="Proteomes" id="UP000184052"/>
    </source>
</evidence>
<evidence type="ECO:0000259" key="4">
    <source>
        <dbReference type="Pfam" id="PF01948"/>
    </source>
</evidence>